<proteinExistence type="predicted"/>
<dbReference type="AlphaFoldDB" id="A0A8T5GEQ3"/>
<organism evidence="1 2">
    <name type="scientific">Candidatus Iainarchaeum sp</name>
    <dbReference type="NCBI Taxonomy" id="3101447"/>
    <lineage>
        <taxon>Archaea</taxon>
        <taxon>Candidatus Iainarchaeota</taxon>
        <taxon>Candidatus Iainarchaeia</taxon>
        <taxon>Candidatus Iainarchaeales</taxon>
        <taxon>Candidatus Iainarchaeaceae</taxon>
        <taxon>Candidatus Iainarchaeum</taxon>
    </lineage>
</organism>
<accession>A0A8T5GEQ3</accession>
<dbReference type="EMBL" id="JABJNZ010000022">
    <property type="protein sequence ID" value="MBT4870228.1"/>
    <property type="molecule type" value="Genomic_DNA"/>
</dbReference>
<dbReference type="Proteomes" id="UP000722459">
    <property type="component" value="Unassembled WGS sequence"/>
</dbReference>
<evidence type="ECO:0000313" key="2">
    <source>
        <dbReference type="Proteomes" id="UP000722459"/>
    </source>
</evidence>
<reference evidence="1" key="1">
    <citation type="journal article" date="2021" name="ISME J.">
        <title>Mercury methylation by metabolically versatile and cosmopolitan marine bacteria.</title>
        <authorList>
            <person name="Lin H."/>
            <person name="Ascher D.B."/>
            <person name="Myung Y."/>
            <person name="Lamborg C.H."/>
            <person name="Hallam S.J."/>
            <person name="Gionfriddo C.M."/>
            <person name="Holt K.E."/>
            <person name="Moreau J.W."/>
        </authorList>
    </citation>
    <scope>NUCLEOTIDE SEQUENCE</scope>
    <source>
        <strain evidence="1">SI075_bin30</strain>
    </source>
</reference>
<gene>
    <name evidence="1" type="ORF">HON47_01505</name>
</gene>
<protein>
    <submittedName>
        <fullName evidence="1">Uncharacterized protein</fullName>
    </submittedName>
</protein>
<evidence type="ECO:0000313" key="1">
    <source>
        <dbReference type="EMBL" id="MBT4870228.1"/>
    </source>
</evidence>
<comment type="caution">
    <text evidence="1">The sequence shown here is derived from an EMBL/GenBank/DDBJ whole genome shotgun (WGS) entry which is preliminary data.</text>
</comment>
<sequence>MIQRKKPEAIIEHLVKREKGEISSRLILELKQTVKDLREVQGWSDRRIRQHIKKYISDYRFISKEEREGLSKKKVK</sequence>
<name>A0A8T5GEQ3_9ARCH</name>